<dbReference type="OrthoDB" id="9810350at2"/>
<keyword evidence="11" id="KW-1185">Reference proteome</keyword>
<keyword evidence="6 9" id="KW-0406">Ion transport</keyword>
<sequence>MIKGFKDFLMRGNVVDLAVGIAIGVAFTSLVAAFGDNFVKPIVASVGGGDADSKGFGFQITDSDATFVNLGGIVNALIIFVVTMAVIYFAIVVPVQKLQALRKPGPGADEPEAVPEDIALLREIRDSLVRQQRPPV</sequence>
<evidence type="ECO:0000256" key="3">
    <source>
        <dbReference type="ARBA" id="ARBA00022475"/>
    </source>
</evidence>
<proteinExistence type="inferred from homology"/>
<keyword evidence="5 9" id="KW-1133">Transmembrane helix</keyword>
<dbReference type="SUPFAM" id="SSF81330">
    <property type="entry name" value="Gated mechanosensitive channel"/>
    <property type="match status" value="1"/>
</dbReference>
<accession>A0A5M4F9P6</accession>
<dbReference type="InterPro" id="IPR037673">
    <property type="entry name" value="MSC/AndL"/>
</dbReference>
<dbReference type="HAMAP" id="MF_00115">
    <property type="entry name" value="MscL"/>
    <property type="match status" value="1"/>
</dbReference>
<keyword evidence="8 9" id="KW-0407">Ion channel</keyword>
<feature type="transmembrane region" description="Helical" evidence="9">
    <location>
        <begin position="73"/>
        <end position="93"/>
    </location>
</feature>
<feature type="transmembrane region" description="Helical" evidence="9">
    <location>
        <begin position="12"/>
        <end position="34"/>
    </location>
</feature>
<dbReference type="GO" id="GO:0005886">
    <property type="term" value="C:plasma membrane"/>
    <property type="evidence" value="ECO:0007669"/>
    <property type="project" value="UniProtKB-SubCell"/>
</dbReference>
<organism evidence="10 11">
    <name type="scientific">Aeromicrobium ginsengisoli</name>
    <dbReference type="NCBI Taxonomy" id="363867"/>
    <lineage>
        <taxon>Bacteria</taxon>
        <taxon>Bacillati</taxon>
        <taxon>Actinomycetota</taxon>
        <taxon>Actinomycetes</taxon>
        <taxon>Propionibacteriales</taxon>
        <taxon>Nocardioidaceae</taxon>
        <taxon>Aeromicrobium</taxon>
    </lineage>
</organism>
<dbReference type="AlphaFoldDB" id="A0A5M4F9P6"/>
<keyword evidence="3 9" id="KW-1003">Cell membrane</keyword>
<dbReference type="GO" id="GO:0008381">
    <property type="term" value="F:mechanosensitive monoatomic ion channel activity"/>
    <property type="evidence" value="ECO:0007669"/>
    <property type="project" value="UniProtKB-UniRule"/>
</dbReference>
<evidence type="ECO:0000256" key="9">
    <source>
        <dbReference type="HAMAP-Rule" id="MF_00115"/>
    </source>
</evidence>
<evidence type="ECO:0000313" key="10">
    <source>
        <dbReference type="EMBL" id="KAA1394437.1"/>
    </source>
</evidence>
<evidence type="ECO:0000256" key="5">
    <source>
        <dbReference type="ARBA" id="ARBA00022989"/>
    </source>
</evidence>
<evidence type="ECO:0000256" key="2">
    <source>
        <dbReference type="ARBA" id="ARBA00022448"/>
    </source>
</evidence>
<evidence type="ECO:0000256" key="7">
    <source>
        <dbReference type="ARBA" id="ARBA00023136"/>
    </source>
</evidence>
<dbReference type="InterPro" id="IPR036019">
    <property type="entry name" value="MscL_channel"/>
</dbReference>
<reference evidence="10" key="1">
    <citation type="submission" date="2019-09" db="EMBL/GenBank/DDBJ databases">
        <authorList>
            <person name="Li J."/>
        </authorList>
    </citation>
    <scope>NUCLEOTIDE SEQUENCE [LARGE SCALE GENOMIC DNA]</scope>
    <source>
        <strain evidence="10">JCM 14732</strain>
    </source>
</reference>
<dbReference type="PANTHER" id="PTHR30266:SF2">
    <property type="entry name" value="LARGE-CONDUCTANCE MECHANOSENSITIVE CHANNEL"/>
    <property type="match status" value="1"/>
</dbReference>
<keyword evidence="7 9" id="KW-0472">Membrane</keyword>
<evidence type="ECO:0000256" key="6">
    <source>
        <dbReference type="ARBA" id="ARBA00023065"/>
    </source>
</evidence>
<evidence type="ECO:0000313" key="11">
    <source>
        <dbReference type="Proteomes" id="UP000380867"/>
    </source>
</evidence>
<protein>
    <recommendedName>
        <fullName evidence="9">Large-conductance mechanosensitive channel</fullName>
    </recommendedName>
</protein>
<dbReference type="InterPro" id="IPR001185">
    <property type="entry name" value="MS_channel"/>
</dbReference>
<comment type="subunit">
    <text evidence="9">Homopentamer.</text>
</comment>
<comment type="subcellular location">
    <subcellularLocation>
        <location evidence="9">Cell membrane</location>
        <topology evidence="9">Multi-pass membrane protein</topology>
    </subcellularLocation>
    <subcellularLocation>
        <location evidence="1">Membrane</location>
        <topology evidence="1">Multi-pass membrane protein</topology>
    </subcellularLocation>
</comment>
<dbReference type="PANTHER" id="PTHR30266">
    <property type="entry name" value="MECHANOSENSITIVE CHANNEL MSCL"/>
    <property type="match status" value="1"/>
</dbReference>
<dbReference type="Proteomes" id="UP000380867">
    <property type="component" value="Unassembled WGS sequence"/>
</dbReference>
<evidence type="ECO:0000256" key="1">
    <source>
        <dbReference type="ARBA" id="ARBA00004141"/>
    </source>
</evidence>
<dbReference type="RefSeq" id="WP_149691043.1">
    <property type="nucleotide sequence ID" value="NZ_SDPQ02000004.1"/>
</dbReference>
<dbReference type="EMBL" id="SDPQ02000004">
    <property type="protein sequence ID" value="KAA1394437.1"/>
    <property type="molecule type" value="Genomic_DNA"/>
</dbReference>
<keyword evidence="4 9" id="KW-0812">Transmembrane</keyword>
<evidence type="ECO:0000256" key="8">
    <source>
        <dbReference type="ARBA" id="ARBA00023303"/>
    </source>
</evidence>
<comment type="function">
    <text evidence="9">Channel that opens in response to stretch forces in the membrane lipid bilayer. May participate in the regulation of osmotic pressure changes within the cell.</text>
</comment>
<dbReference type="NCBIfam" id="TIGR00220">
    <property type="entry name" value="mscL"/>
    <property type="match status" value="1"/>
</dbReference>
<keyword evidence="2 9" id="KW-0813">Transport</keyword>
<evidence type="ECO:0000256" key="4">
    <source>
        <dbReference type="ARBA" id="ARBA00022692"/>
    </source>
</evidence>
<comment type="similarity">
    <text evidence="9">Belongs to the MscL family.</text>
</comment>
<dbReference type="Pfam" id="PF01741">
    <property type="entry name" value="MscL"/>
    <property type="match status" value="1"/>
</dbReference>
<comment type="caution">
    <text evidence="10">The sequence shown here is derived from an EMBL/GenBank/DDBJ whole genome shotgun (WGS) entry which is preliminary data.</text>
</comment>
<gene>
    <name evidence="9 10" type="primary">mscL</name>
    <name evidence="10" type="ORF">ESP70_019790</name>
</gene>
<dbReference type="Gene3D" id="1.10.1200.120">
    <property type="entry name" value="Large-conductance mechanosensitive channel, MscL, domain 1"/>
    <property type="match status" value="1"/>
</dbReference>
<name>A0A5M4F9P6_9ACTN</name>